<sequence>MANNHDPRCRQCRREGVKLFLKGDKCYTKCTLEKTSKDGKTKWRDKPPGWGSAISQIAAPQRKITEYGMQLREKQKLKRIYRVLEKPFRRYLDEAMRRSGVSGDNLVTLLETRLDNVVYRLGLAASRAQARQMVSHRFFTVNGERVNIPSYQVKPGDVIGVHESKAQKACIKEVRERLHTRPSLPEWLELNPQTLEGRVLAIPSHDQIDTHNVVQVQQIIEFYSR</sequence>
<evidence type="ECO:0000256" key="6">
    <source>
        <dbReference type="ARBA" id="ARBA00035254"/>
    </source>
</evidence>
<dbReference type="SUPFAM" id="SSF55174">
    <property type="entry name" value="Alpha-L RNA-binding motif"/>
    <property type="match status" value="1"/>
</dbReference>
<dbReference type="AlphaFoldDB" id="S0EYE7"/>
<dbReference type="GO" id="GO:0019843">
    <property type="term" value="F:rRNA binding"/>
    <property type="evidence" value="ECO:0007669"/>
    <property type="project" value="UniProtKB-UniRule"/>
</dbReference>
<dbReference type="InParanoid" id="S0EYE7"/>
<dbReference type="FunCoup" id="S0EYE7">
    <property type="interactions" value="476"/>
</dbReference>
<dbReference type="Pfam" id="PF00163">
    <property type="entry name" value="Ribosomal_S4"/>
    <property type="match status" value="1"/>
</dbReference>
<dbReference type="GO" id="GO:0003735">
    <property type="term" value="F:structural constituent of ribosome"/>
    <property type="evidence" value="ECO:0007669"/>
    <property type="project" value="InterPro"/>
</dbReference>
<feature type="domain" description="RNA-binding S4" evidence="9">
    <location>
        <begin position="112"/>
        <end position="176"/>
    </location>
</feature>
<comment type="subunit">
    <text evidence="7">Part of the 30S ribosomal subunit. Contacts protein S5. The interaction surface between S4 and S5 is involved in control of translational fidelity.</text>
</comment>
<accession>S0EYE7</accession>
<dbReference type="NCBIfam" id="NF003717">
    <property type="entry name" value="PRK05327.1"/>
    <property type="match status" value="1"/>
</dbReference>
<dbReference type="Gene3D" id="3.10.290.10">
    <property type="entry name" value="RNA-binding S4 domain"/>
    <property type="match status" value="1"/>
</dbReference>
<dbReference type="NCBIfam" id="TIGR01017">
    <property type="entry name" value="rpsD_bact"/>
    <property type="match status" value="1"/>
</dbReference>
<dbReference type="RefSeq" id="WP_016484179.1">
    <property type="nucleotide sequence ID" value="NC_021487.1"/>
</dbReference>
<dbReference type="HAMAP" id="MF_01306_B">
    <property type="entry name" value="Ribosomal_uS4_B"/>
    <property type="match status" value="1"/>
</dbReference>
<evidence type="ECO:0000256" key="8">
    <source>
        <dbReference type="RuleBase" id="RU003699"/>
    </source>
</evidence>
<evidence type="ECO:0000256" key="3">
    <source>
        <dbReference type="ARBA" id="ARBA00022884"/>
    </source>
</evidence>
<keyword evidence="3 7" id="KW-0694">RNA-binding</keyword>
<keyword evidence="4 7" id="KW-0689">Ribosomal protein</keyword>
<dbReference type="EMBL" id="HF951689">
    <property type="protein sequence ID" value="CCW36675.1"/>
    <property type="molecule type" value="Genomic_DNA"/>
</dbReference>
<dbReference type="GO" id="GO:0042274">
    <property type="term" value="P:ribosomal small subunit biogenesis"/>
    <property type="evidence" value="ECO:0007669"/>
    <property type="project" value="TreeGrafter"/>
</dbReference>
<evidence type="ECO:0000313" key="11">
    <source>
        <dbReference type="EMBL" id="CCW36675.1"/>
    </source>
</evidence>
<keyword evidence="12" id="KW-1185">Reference proteome</keyword>
<dbReference type="Gene3D" id="1.10.1050.10">
    <property type="entry name" value="Ribosomal Protein S4 Delta 41, Chain A, domain 1"/>
    <property type="match status" value="1"/>
</dbReference>
<feature type="domain" description="Small ribosomal subunit protein uS4 N-terminal" evidence="10">
    <location>
        <begin position="3"/>
        <end position="111"/>
    </location>
</feature>
<dbReference type="Pfam" id="PF01479">
    <property type="entry name" value="S4"/>
    <property type="match status" value="1"/>
</dbReference>
<dbReference type="PROSITE" id="PS50889">
    <property type="entry name" value="S4"/>
    <property type="match status" value="1"/>
</dbReference>
<dbReference type="InterPro" id="IPR036986">
    <property type="entry name" value="S4_RNA-bd_sf"/>
</dbReference>
<reference evidence="12" key="1">
    <citation type="submission" date="2013-03" db="EMBL/GenBank/DDBJ databases">
        <title>Genome sequence of Chthonomonas calidirosea, the first sequenced genome from the Armatimonadetes phylum (formally candidate division OP10).</title>
        <authorList>
            <person name="Lee K.C.Y."/>
            <person name="Morgan X.C."/>
            <person name="Dunfield P.F."/>
            <person name="Tamas I."/>
            <person name="Houghton K.M."/>
            <person name="Vyssotski M."/>
            <person name="Ryan J.L.J."/>
            <person name="Lagutin K."/>
            <person name="McDonald I.R."/>
            <person name="Stott M.B."/>
        </authorList>
    </citation>
    <scope>NUCLEOTIDE SEQUENCE [LARGE SCALE GENOMIC DNA]</scope>
    <source>
        <strain evidence="12">DSM 23976 / ICMP 18418 / T49</strain>
    </source>
</reference>
<dbReference type="CDD" id="cd00165">
    <property type="entry name" value="S4"/>
    <property type="match status" value="1"/>
</dbReference>
<evidence type="ECO:0000256" key="4">
    <source>
        <dbReference type="ARBA" id="ARBA00022980"/>
    </source>
</evidence>
<evidence type="ECO:0000256" key="5">
    <source>
        <dbReference type="ARBA" id="ARBA00023274"/>
    </source>
</evidence>
<evidence type="ECO:0000259" key="9">
    <source>
        <dbReference type="SMART" id="SM00363"/>
    </source>
</evidence>
<dbReference type="Proteomes" id="UP000014227">
    <property type="component" value="Chromosome I"/>
</dbReference>
<gene>
    <name evidence="7" type="primary">rpsD</name>
    <name evidence="11" type="ORF">CCALI_02890</name>
</gene>
<evidence type="ECO:0000313" key="12">
    <source>
        <dbReference type="Proteomes" id="UP000014227"/>
    </source>
</evidence>
<dbReference type="InterPro" id="IPR018079">
    <property type="entry name" value="Ribosomal_uS4_CS"/>
</dbReference>
<evidence type="ECO:0000259" key="10">
    <source>
        <dbReference type="SMART" id="SM01390"/>
    </source>
</evidence>
<keyword evidence="2 7" id="KW-0699">rRNA-binding</keyword>
<proteinExistence type="inferred from homology"/>
<dbReference type="eggNOG" id="COG0522">
    <property type="taxonomic scope" value="Bacteria"/>
</dbReference>
<dbReference type="PANTHER" id="PTHR11831:SF4">
    <property type="entry name" value="SMALL RIBOSOMAL SUBUNIT PROTEIN US4M"/>
    <property type="match status" value="1"/>
</dbReference>
<dbReference type="InterPro" id="IPR022801">
    <property type="entry name" value="Ribosomal_uS4"/>
</dbReference>
<name>S0EYE7_CHTCT</name>
<dbReference type="PANTHER" id="PTHR11831">
    <property type="entry name" value="30S 40S RIBOSOMAL PROTEIN"/>
    <property type="match status" value="1"/>
</dbReference>
<protein>
    <recommendedName>
        <fullName evidence="6 7">Small ribosomal subunit protein uS4</fullName>
    </recommendedName>
</protein>
<comment type="function">
    <text evidence="7">With S5 and S12 plays an important role in translational accuracy.</text>
</comment>
<dbReference type="HOGENOM" id="CLU_092403_0_1_0"/>
<dbReference type="PROSITE" id="PS00632">
    <property type="entry name" value="RIBOSOMAL_S4"/>
    <property type="match status" value="1"/>
</dbReference>
<organism evidence="11 12">
    <name type="scientific">Chthonomonas calidirosea (strain DSM 23976 / ICMP 18418 / T49)</name>
    <dbReference type="NCBI Taxonomy" id="1303518"/>
    <lineage>
        <taxon>Bacteria</taxon>
        <taxon>Bacillati</taxon>
        <taxon>Armatimonadota</taxon>
        <taxon>Chthonomonadia</taxon>
        <taxon>Chthonomonadales</taxon>
        <taxon>Chthonomonadaceae</taxon>
        <taxon>Chthonomonas</taxon>
    </lineage>
</organism>
<dbReference type="SMART" id="SM00363">
    <property type="entry name" value="S4"/>
    <property type="match status" value="1"/>
</dbReference>
<dbReference type="PATRIC" id="fig|1303518.3.peg.2994"/>
<dbReference type="KEGG" id="ccz:CCALI_02890"/>
<comment type="similarity">
    <text evidence="1 7 8">Belongs to the universal ribosomal protein uS4 family.</text>
</comment>
<evidence type="ECO:0000256" key="1">
    <source>
        <dbReference type="ARBA" id="ARBA00007465"/>
    </source>
</evidence>
<dbReference type="GO" id="GO:0006412">
    <property type="term" value="P:translation"/>
    <property type="evidence" value="ECO:0007669"/>
    <property type="project" value="UniProtKB-UniRule"/>
</dbReference>
<comment type="function">
    <text evidence="7">One of the primary rRNA binding proteins, it binds directly to 16S rRNA where it nucleates assembly of the body of the 30S subunit.</text>
</comment>
<keyword evidence="5 7" id="KW-0687">Ribonucleoprotein</keyword>
<evidence type="ECO:0000256" key="7">
    <source>
        <dbReference type="HAMAP-Rule" id="MF_01306"/>
    </source>
</evidence>
<dbReference type="InterPro" id="IPR002942">
    <property type="entry name" value="S4_RNA-bd"/>
</dbReference>
<dbReference type="SMART" id="SM01390">
    <property type="entry name" value="Ribosomal_S4"/>
    <property type="match status" value="1"/>
</dbReference>
<evidence type="ECO:0000256" key="2">
    <source>
        <dbReference type="ARBA" id="ARBA00022730"/>
    </source>
</evidence>
<dbReference type="FunFam" id="3.10.290.10:FF:000001">
    <property type="entry name" value="30S ribosomal protein S4"/>
    <property type="match status" value="1"/>
</dbReference>
<dbReference type="OrthoDB" id="9803672at2"/>
<dbReference type="InterPro" id="IPR005709">
    <property type="entry name" value="Ribosomal_uS4_bac-type"/>
</dbReference>
<dbReference type="STRING" id="454171.CP488_01198"/>
<dbReference type="InterPro" id="IPR001912">
    <property type="entry name" value="Ribosomal_uS4_N"/>
</dbReference>
<dbReference type="GO" id="GO:0015935">
    <property type="term" value="C:small ribosomal subunit"/>
    <property type="evidence" value="ECO:0007669"/>
    <property type="project" value="InterPro"/>
</dbReference>